<reference evidence="2 3" key="1">
    <citation type="submission" date="2016-01" db="EMBL/GenBank/DDBJ databases">
        <title>Complete genome sequence of strain Lentibacillus amyloliquefaciens LAM0015T isolated from saline sediment.</title>
        <authorList>
            <person name="Wang J.-L."/>
            <person name="He M.-X."/>
        </authorList>
    </citation>
    <scope>NUCLEOTIDE SEQUENCE [LARGE SCALE GENOMIC DNA]</scope>
    <source>
        <strain evidence="2 3">LAM0015</strain>
    </source>
</reference>
<keyword evidence="1" id="KW-0472">Membrane</keyword>
<keyword evidence="1" id="KW-1133">Transmembrane helix</keyword>
<organism evidence="2 3">
    <name type="scientific">Lentibacillus amyloliquefaciens</name>
    <dbReference type="NCBI Taxonomy" id="1472767"/>
    <lineage>
        <taxon>Bacteria</taxon>
        <taxon>Bacillati</taxon>
        <taxon>Bacillota</taxon>
        <taxon>Bacilli</taxon>
        <taxon>Bacillales</taxon>
        <taxon>Bacillaceae</taxon>
        <taxon>Lentibacillus</taxon>
    </lineage>
</organism>
<keyword evidence="3" id="KW-1185">Reference proteome</keyword>
<gene>
    <name evidence="2" type="ORF">AOX59_07070</name>
</gene>
<dbReference type="OrthoDB" id="2888120at2"/>
<feature type="transmembrane region" description="Helical" evidence="1">
    <location>
        <begin position="42"/>
        <end position="61"/>
    </location>
</feature>
<evidence type="ECO:0000313" key="2">
    <source>
        <dbReference type="EMBL" id="ALX48392.1"/>
    </source>
</evidence>
<proteinExistence type="predicted"/>
<name>A0A0U4DSS9_9BACI</name>
<protein>
    <submittedName>
        <fullName evidence="2">ATPase</fullName>
    </submittedName>
</protein>
<dbReference type="KEGG" id="lao:AOX59_07070"/>
<dbReference type="RefSeq" id="WP_068443833.1">
    <property type="nucleotide sequence ID" value="NZ_CP013862.1"/>
</dbReference>
<dbReference type="AlphaFoldDB" id="A0A0U4DSS9"/>
<accession>A0A0U4DSS9</accession>
<evidence type="ECO:0000313" key="3">
    <source>
        <dbReference type="Proteomes" id="UP000050331"/>
    </source>
</evidence>
<keyword evidence="1" id="KW-0812">Transmembrane</keyword>
<evidence type="ECO:0000256" key="1">
    <source>
        <dbReference type="SAM" id="Phobius"/>
    </source>
</evidence>
<dbReference type="Proteomes" id="UP000050331">
    <property type="component" value="Chromosome"/>
</dbReference>
<dbReference type="EMBL" id="CP013862">
    <property type="protein sequence ID" value="ALX48392.1"/>
    <property type="molecule type" value="Genomic_DNA"/>
</dbReference>
<sequence length="70" mass="7953">MNKPFWIPLIASIGTMFLLYLIGDIAGVDFLVFRMSLPYFEISLLPIAFGILVGFISEWIIKSKLNKDIT</sequence>
<feature type="transmembrane region" description="Helical" evidence="1">
    <location>
        <begin position="5"/>
        <end position="22"/>
    </location>
</feature>